<accession>A0AAD8QC47</accession>
<proteinExistence type="predicted"/>
<dbReference type="Proteomes" id="UP001231189">
    <property type="component" value="Unassembled WGS sequence"/>
</dbReference>
<gene>
    <name evidence="2" type="ORF">QYE76_016917</name>
</gene>
<feature type="region of interest" description="Disordered" evidence="1">
    <location>
        <begin position="71"/>
        <end position="108"/>
    </location>
</feature>
<comment type="caution">
    <text evidence="2">The sequence shown here is derived from an EMBL/GenBank/DDBJ whole genome shotgun (WGS) entry which is preliminary data.</text>
</comment>
<keyword evidence="3" id="KW-1185">Reference proteome</keyword>
<evidence type="ECO:0000256" key="1">
    <source>
        <dbReference type="SAM" id="MobiDB-lite"/>
    </source>
</evidence>
<evidence type="ECO:0000313" key="3">
    <source>
        <dbReference type="Proteomes" id="UP001231189"/>
    </source>
</evidence>
<organism evidence="2 3">
    <name type="scientific">Lolium multiflorum</name>
    <name type="common">Italian ryegrass</name>
    <name type="synonym">Lolium perenne subsp. multiflorum</name>
    <dbReference type="NCBI Taxonomy" id="4521"/>
    <lineage>
        <taxon>Eukaryota</taxon>
        <taxon>Viridiplantae</taxon>
        <taxon>Streptophyta</taxon>
        <taxon>Embryophyta</taxon>
        <taxon>Tracheophyta</taxon>
        <taxon>Spermatophyta</taxon>
        <taxon>Magnoliopsida</taxon>
        <taxon>Liliopsida</taxon>
        <taxon>Poales</taxon>
        <taxon>Poaceae</taxon>
        <taxon>BOP clade</taxon>
        <taxon>Pooideae</taxon>
        <taxon>Poodae</taxon>
        <taxon>Poeae</taxon>
        <taxon>Poeae Chloroplast Group 2 (Poeae type)</taxon>
        <taxon>Loliodinae</taxon>
        <taxon>Loliinae</taxon>
        <taxon>Lolium</taxon>
    </lineage>
</organism>
<name>A0AAD8QC47_LOLMU</name>
<feature type="compositionally biased region" description="Low complexity" evidence="1">
    <location>
        <begin position="87"/>
        <end position="98"/>
    </location>
</feature>
<reference evidence="2" key="1">
    <citation type="submission" date="2023-07" db="EMBL/GenBank/DDBJ databases">
        <title>A chromosome-level genome assembly of Lolium multiflorum.</title>
        <authorList>
            <person name="Chen Y."/>
            <person name="Copetti D."/>
            <person name="Kolliker R."/>
            <person name="Studer B."/>
        </authorList>
    </citation>
    <scope>NUCLEOTIDE SEQUENCE</scope>
    <source>
        <strain evidence="2">02402/16</strain>
        <tissue evidence="2">Leaf</tissue>
    </source>
</reference>
<protein>
    <submittedName>
        <fullName evidence="2">Uncharacterized protein</fullName>
    </submittedName>
</protein>
<sequence length="108" mass="11861">MEFYLPHGWHMSTTGYAMPPSPPDGLELRSTIEERGAQMMLAQRRRSEWEPTSPEWRCVFQEERDIQVARSAGPDAGGSTALAARPGGTATTSTGHSGVRLPLADLRH</sequence>
<dbReference type="AlphaFoldDB" id="A0AAD8QC47"/>
<dbReference type="EMBL" id="JAUUTY010000572">
    <property type="protein sequence ID" value="KAK1599895.1"/>
    <property type="molecule type" value="Genomic_DNA"/>
</dbReference>
<evidence type="ECO:0000313" key="2">
    <source>
        <dbReference type="EMBL" id="KAK1599895.1"/>
    </source>
</evidence>